<dbReference type="GO" id="GO:0003700">
    <property type="term" value="F:DNA-binding transcription factor activity"/>
    <property type="evidence" value="ECO:0007669"/>
    <property type="project" value="TreeGrafter"/>
</dbReference>
<dbReference type="PROSITE" id="PS50932">
    <property type="entry name" value="HTH_LACI_2"/>
    <property type="match status" value="1"/>
</dbReference>
<keyword evidence="3" id="KW-0238">DNA-binding</keyword>
<accession>A0A2A9D2P9</accession>
<dbReference type="Gene3D" id="3.40.50.2300">
    <property type="match status" value="2"/>
</dbReference>
<dbReference type="CDD" id="cd01392">
    <property type="entry name" value="HTH_LacI"/>
    <property type="match status" value="1"/>
</dbReference>
<evidence type="ECO:0000256" key="2">
    <source>
        <dbReference type="ARBA" id="ARBA00023015"/>
    </source>
</evidence>
<dbReference type="RefSeq" id="WP_245867094.1">
    <property type="nucleotide sequence ID" value="NZ_PDJD01000001.1"/>
</dbReference>
<evidence type="ECO:0000256" key="3">
    <source>
        <dbReference type="ARBA" id="ARBA00023125"/>
    </source>
</evidence>
<keyword evidence="7" id="KW-1185">Reference proteome</keyword>
<name>A0A2A9D2P9_9MICO</name>
<sequence>MTQEHGGIGATSPRSRPRLIDVAERSGVTKSVVSRIMNADPTLRTRPETRERVLEIARELGYRPHAGARALSVARTGTLAFLIPDLTNTVYSTILRGAIRRASELSYVVLIAEDAAESPAGANEYADLVSTGRVDGLLVGSARPDSPLLASLAGDSRSIAHVFVNREVPGSGRNVGLDIAGAAALVVDYLHAQGHTEIGLVSGPLELQPARSRIAGFQARMEALGLDGSRVRTGPFNETGGHGAATELLGAHPELTAVFGSTFGQSLGCLKAVTRLGLSVPGDVSVIGYDDLPAADFLIPSLTTVAMPLDQLGVAAVDALVAQIEGADPADVTVTGGSHVVERNSVGPARARA</sequence>
<feature type="domain" description="HTH lacI-type" evidence="5">
    <location>
        <begin position="17"/>
        <end position="73"/>
    </location>
</feature>
<dbReference type="AlphaFoldDB" id="A0A2A9D2P9"/>
<evidence type="ECO:0000313" key="7">
    <source>
        <dbReference type="Proteomes" id="UP000224915"/>
    </source>
</evidence>
<dbReference type="InterPro" id="IPR046335">
    <property type="entry name" value="LacI/GalR-like_sensor"/>
</dbReference>
<dbReference type="GO" id="GO:0000976">
    <property type="term" value="F:transcription cis-regulatory region binding"/>
    <property type="evidence" value="ECO:0007669"/>
    <property type="project" value="TreeGrafter"/>
</dbReference>
<protein>
    <submittedName>
        <fullName evidence="6">LacI family transcriptional regulator</fullName>
    </submittedName>
</protein>
<dbReference type="InterPro" id="IPR000843">
    <property type="entry name" value="HTH_LacI"/>
</dbReference>
<dbReference type="Pfam" id="PF00356">
    <property type="entry name" value="LacI"/>
    <property type="match status" value="1"/>
</dbReference>
<dbReference type="PANTHER" id="PTHR30146">
    <property type="entry name" value="LACI-RELATED TRANSCRIPTIONAL REPRESSOR"/>
    <property type="match status" value="1"/>
</dbReference>
<dbReference type="SMART" id="SM00354">
    <property type="entry name" value="HTH_LACI"/>
    <property type="match status" value="1"/>
</dbReference>
<evidence type="ECO:0000259" key="5">
    <source>
        <dbReference type="PROSITE" id="PS50932"/>
    </source>
</evidence>
<keyword evidence="1" id="KW-0678">Repressor</keyword>
<proteinExistence type="predicted"/>
<keyword evidence="2" id="KW-0805">Transcription regulation</keyword>
<dbReference type="Proteomes" id="UP000224915">
    <property type="component" value="Unassembled WGS sequence"/>
</dbReference>
<evidence type="ECO:0000256" key="4">
    <source>
        <dbReference type="ARBA" id="ARBA00023163"/>
    </source>
</evidence>
<evidence type="ECO:0000313" key="6">
    <source>
        <dbReference type="EMBL" id="PFG20977.1"/>
    </source>
</evidence>
<keyword evidence="4" id="KW-0804">Transcription</keyword>
<dbReference type="InterPro" id="IPR028082">
    <property type="entry name" value="Peripla_BP_I"/>
</dbReference>
<dbReference type="SUPFAM" id="SSF47413">
    <property type="entry name" value="lambda repressor-like DNA-binding domains"/>
    <property type="match status" value="1"/>
</dbReference>
<dbReference type="SUPFAM" id="SSF53822">
    <property type="entry name" value="Periplasmic binding protein-like I"/>
    <property type="match status" value="1"/>
</dbReference>
<dbReference type="PANTHER" id="PTHR30146:SF148">
    <property type="entry name" value="HTH-TYPE TRANSCRIPTIONAL REPRESSOR PURR-RELATED"/>
    <property type="match status" value="1"/>
</dbReference>
<evidence type="ECO:0000256" key="1">
    <source>
        <dbReference type="ARBA" id="ARBA00022491"/>
    </source>
</evidence>
<gene>
    <name evidence="6" type="ORF">ATL40_2596</name>
</gene>
<dbReference type="CDD" id="cd06267">
    <property type="entry name" value="PBP1_LacI_sugar_binding-like"/>
    <property type="match status" value="1"/>
</dbReference>
<dbReference type="Gene3D" id="1.10.260.40">
    <property type="entry name" value="lambda repressor-like DNA-binding domains"/>
    <property type="match status" value="1"/>
</dbReference>
<dbReference type="EMBL" id="PDJD01000001">
    <property type="protein sequence ID" value="PFG20977.1"/>
    <property type="molecule type" value="Genomic_DNA"/>
</dbReference>
<organism evidence="6 7">
    <name type="scientific">Serinibacter salmoneus</name>
    <dbReference type="NCBI Taxonomy" id="556530"/>
    <lineage>
        <taxon>Bacteria</taxon>
        <taxon>Bacillati</taxon>
        <taxon>Actinomycetota</taxon>
        <taxon>Actinomycetes</taxon>
        <taxon>Micrococcales</taxon>
        <taxon>Beutenbergiaceae</taxon>
        <taxon>Serinibacter</taxon>
    </lineage>
</organism>
<comment type="caution">
    <text evidence="6">The sequence shown here is derived from an EMBL/GenBank/DDBJ whole genome shotgun (WGS) entry which is preliminary data.</text>
</comment>
<dbReference type="Pfam" id="PF13377">
    <property type="entry name" value="Peripla_BP_3"/>
    <property type="match status" value="1"/>
</dbReference>
<reference evidence="6 7" key="1">
    <citation type="submission" date="2017-10" db="EMBL/GenBank/DDBJ databases">
        <title>Sequencing the genomes of 1000 actinobacteria strains.</title>
        <authorList>
            <person name="Klenk H.-P."/>
        </authorList>
    </citation>
    <scope>NUCLEOTIDE SEQUENCE [LARGE SCALE GENOMIC DNA]</scope>
    <source>
        <strain evidence="6 7">DSM 21801</strain>
    </source>
</reference>
<dbReference type="InterPro" id="IPR010982">
    <property type="entry name" value="Lambda_DNA-bd_dom_sf"/>
</dbReference>